<dbReference type="OrthoDB" id="418288at2759"/>
<evidence type="ECO:0000313" key="2">
    <source>
        <dbReference type="EMBL" id="KAF4666432.1"/>
    </source>
</evidence>
<dbReference type="EMBL" id="JAAPAO010000235">
    <property type="protein sequence ID" value="KAF4666432.1"/>
    <property type="molecule type" value="Genomic_DNA"/>
</dbReference>
<dbReference type="Proteomes" id="UP000591131">
    <property type="component" value="Unassembled WGS sequence"/>
</dbReference>
<gene>
    <name evidence="2" type="ORF">FOL47_004100</name>
</gene>
<reference evidence="2 3" key="1">
    <citation type="submission" date="2020-04" db="EMBL/GenBank/DDBJ databases">
        <title>Perkinsus chesapeaki whole genome sequence.</title>
        <authorList>
            <person name="Bogema D.R."/>
        </authorList>
    </citation>
    <scope>NUCLEOTIDE SEQUENCE [LARGE SCALE GENOMIC DNA]</scope>
    <source>
        <strain evidence="2">ATCC PRA-425</strain>
    </source>
</reference>
<feature type="region of interest" description="Disordered" evidence="1">
    <location>
        <begin position="198"/>
        <end position="218"/>
    </location>
</feature>
<feature type="compositionally biased region" description="Basic and acidic residues" evidence="1">
    <location>
        <begin position="198"/>
        <end position="208"/>
    </location>
</feature>
<keyword evidence="3" id="KW-1185">Reference proteome</keyword>
<organism evidence="2 3">
    <name type="scientific">Perkinsus chesapeaki</name>
    <name type="common">Clam parasite</name>
    <name type="synonym">Perkinsus andrewsi</name>
    <dbReference type="NCBI Taxonomy" id="330153"/>
    <lineage>
        <taxon>Eukaryota</taxon>
        <taxon>Sar</taxon>
        <taxon>Alveolata</taxon>
        <taxon>Perkinsozoa</taxon>
        <taxon>Perkinsea</taxon>
        <taxon>Perkinsida</taxon>
        <taxon>Perkinsidae</taxon>
        <taxon>Perkinsus</taxon>
    </lineage>
</organism>
<proteinExistence type="predicted"/>
<sequence>MFTSQAVSVGLSRDLEVRLIIFMVHVMGEYPDASGDELKDVALKTGHCTGQQADILLEKLPAVMDYLHGGDEVLEYPLELVVPAVCKVYTEEDEIRQEAANKLASERRSGGSGDRLAIRLGPYPMSEYGFDLGQDDPEMAFKPIPEEPQKKIKGRGVGPETGYLAKANMPHNEGDQLAECRHLPASRVDMKPSLETVKAERRAKEGSSKGDGTAVGHHRRTVSNTQYVPMPTSQLKMTAEKLWRSCCCEGSMKAMGLDDFEMSLAVALSKGYKMFRAKKDEPAPEQHSAIQHSLRDGLLLVQTRAKDMWAWGYAINEPDVLKYFPVDGHRVVEINMG</sequence>
<evidence type="ECO:0000256" key="1">
    <source>
        <dbReference type="SAM" id="MobiDB-lite"/>
    </source>
</evidence>
<name>A0A7J6M4G1_PERCH</name>
<comment type="caution">
    <text evidence="2">The sequence shown here is derived from an EMBL/GenBank/DDBJ whole genome shotgun (WGS) entry which is preliminary data.</text>
</comment>
<evidence type="ECO:0000313" key="3">
    <source>
        <dbReference type="Proteomes" id="UP000591131"/>
    </source>
</evidence>
<accession>A0A7J6M4G1</accession>
<dbReference type="AlphaFoldDB" id="A0A7J6M4G1"/>
<protein>
    <submittedName>
        <fullName evidence="2">Uncharacterized protein</fullName>
    </submittedName>
</protein>